<gene>
    <name evidence="2" type="ORF">Phou_056930</name>
</gene>
<dbReference type="InterPro" id="IPR002372">
    <property type="entry name" value="PQQ_rpt_dom"/>
</dbReference>
<proteinExistence type="predicted"/>
<reference evidence="2 3" key="2">
    <citation type="submission" date="2020-03" db="EMBL/GenBank/DDBJ databases">
        <authorList>
            <person name="Ichikawa N."/>
            <person name="Kimura A."/>
            <person name="Kitahashi Y."/>
            <person name="Uohara A."/>
        </authorList>
    </citation>
    <scope>NUCLEOTIDE SEQUENCE [LARGE SCALE GENOMIC DNA]</scope>
    <source>
        <strain evidence="2 3">NBRC 108639</strain>
    </source>
</reference>
<accession>A0A6V8K8I9</accession>
<dbReference type="Proteomes" id="UP000482800">
    <property type="component" value="Unassembled WGS sequence"/>
</dbReference>
<organism evidence="2 3">
    <name type="scientific">Phytohabitans houttuyneae</name>
    <dbReference type="NCBI Taxonomy" id="1076126"/>
    <lineage>
        <taxon>Bacteria</taxon>
        <taxon>Bacillati</taxon>
        <taxon>Actinomycetota</taxon>
        <taxon>Actinomycetes</taxon>
        <taxon>Micromonosporales</taxon>
        <taxon>Micromonosporaceae</taxon>
    </lineage>
</organism>
<dbReference type="Gene3D" id="2.40.128.630">
    <property type="match status" value="1"/>
</dbReference>
<dbReference type="AlphaFoldDB" id="A0A6V8K8I9"/>
<evidence type="ECO:0000259" key="1">
    <source>
        <dbReference type="Pfam" id="PF13360"/>
    </source>
</evidence>
<dbReference type="SUPFAM" id="SSF50998">
    <property type="entry name" value="Quinoprotein alcohol dehydrogenase-like"/>
    <property type="match status" value="1"/>
</dbReference>
<reference evidence="2 3" key="1">
    <citation type="submission" date="2020-03" db="EMBL/GenBank/DDBJ databases">
        <title>Whole genome shotgun sequence of Phytohabitans houttuyneae NBRC 108639.</title>
        <authorList>
            <person name="Komaki H."/>
            <person name="Tamura T."/>
        </authorList>
    </citation>
    <scope>NUCLEOTIDE SEQUENCE [LARGE SCALE GENOMIC DNA]</scope>
    <source>
        <strain evidence="2 3">NBRC 108639</strain>
    </source>
</reference>
<dbReference type="EMBL" id="BLPF01000002">
    <property type="protein sequence ID" value="GFJ81513.1"/>
    <property type="molecule type" value="Genomic_DNA"/>
</dbReference>
<feature type="domain" description="Pyrrolo-quinoline quinone repeat" evidence="1">
    <location>
        <begin position="73"/>
        <end position="261"/>
    </location>
</feature>
<name>A0A6V8K8I9_9ACTN</name>
<evidence type="ECO:0000313" key="3">
    <source>
        <dbReference type="Proteomes" id="UP000482800"/>
    </source>
</evidence>
<dbReference type="InterPro" id="IPR011047">
    <property type="entry name" value="Quinoprotein_ADH-like_sf"/>
</dbReference>
<dbReference type="RefSeq" id="WP_173060841.1">
    <property type="nucleotide sequence ID" value="NZ_BLPF01000002.1"/>
</dbReference>
<comment type="caution">
    <text evidence="2">The sequence shown here is derived from an EMBL/GenBank/DDBJ whole genome shotgun (WGS) entry which is preliminary data.</text>
</comment>
<sequence>MAAAGLAGAAAAAAVAHRAAGARRGPRARRGSAPGRPLAPAFTLDGAVLDFLARGDSLYLARYAEPRGTLVEAYRFPGGQLRWSWVLEPGVRLVHASESRLTVADDDAAGSGPVLAGLDTENGLAVWSRPGYERVAVTDAVVLAAPPHAGSGAVPELVAFASDDGVVRWSAQVPPGTRAGGPPDIGFAPVVGSGVAVVLADGTVQVRDVDSGDLRWNVKVDVTWPVRGLLVVGDVAILYPVPQPEPAAPVAVDLGSGRVLWRAEPTARLGPCADALCDLAGSGTRAVDPRTGLHLWRQTDWHLAGTLDERHIVVTAGDPVDASTAAPAGVLDARTGRRVREFGSWRVLGSAPGLAIVQHLHSDGTSLIAKVDVETGSRTVVGVWESWLPAPRCRSTAVFVACAGTARVAVWAR</sequence>
<evidence type="ECO:0000313" key="2">
    <source>
        <dbReference type="EMBL" id="GFJ81513.1"/>
    </source>
</evidence>
<protein>
    <recommendedName>
        <fullName evidence="1">Pyrrolo-quinoline quinone repeat domain-containing protein</fullName>
    </recommendedName>
</protein>
<keyword evidence="3" id="KW-1185">Reference proteome</keyword>
<dbReference type="Pfam" id="PF13360">
    <property type="entry name" value="PQQ_2"/>
    <property type="match status" value="1"/>
</dbReference>